<dbReference type="AlphaFoldDB" id="A0AA35K9N8"/>
<feature type="compositionally biased region" description="Polar residues" evidence="1">
    <location>
        <begin position="31"/>
        <end position="41"/>
    </location>
</feature>
<feature type="region of interest" description="Disordered" evidence="1">
    <location>
        <begin position="57"/>
        <end position="141"/>
    </location>
</feature>
<gene>
    <name evidence="2" type="ORF">PODLI_1B018159</name>
</gene>
<proteinExistence type="predicted"/>
<protein>
    <submittedName>
        <fullName evidence="2">Uncharacterized protein</fullName>
    </submittedName>
</protein>
<dbReference type="EMBL" id="OX395129">
    <property type="protein sequence ID" value="CAI5773412.1"/>
    <property type="molecule type" value="Genomic_DNA"/>
</dbReference>
<sequence length="141" mass="15113">MQARRPSLSSRSWDAAASEDCKAEAAGSHVSPPTHNTSFGNAETRFFGRLSLQAGETSTAPRCFPGSSRPPAAEMLPSPARSPLDSSVSREKTQLQHPPPLGTLHCLNRGSPFSNEESIRAPNAGEGRDLRKQVSHPVELL</sequence>
<dbReference type="Proteomes" id="UP001178461">
    <property type="component" value="Chromosome 4"/>
</dbReference>
<evidence type="ECO:0000313" key="3">
    <source>
        <dbReference type="Proteomes" id="UP001178461"/>
    </source>
</evidence>
<accession>A0AA35K9N8</accession>
<keyword evidence="3" id="KW-1185">Reference proteome</keyword>
<evidence type="ECO:0000256" key="1">
    <source>
        <dbReference type="SAM" id="MobiDB-lite"/>
    </source>
</evidence>
<organism evidence="2 3">
    <name type="scientific">Podarcis lilfordi</name>
    <name type="common">Lilford's wall lizard</name>
    <dbReference type="NCBI Taxonomy" id="74358"/>
    <lineage>
        <taxon>Eukaryota</taxon>
        <taxon>Metazoa</taxon>
        <taxon>Chordata</taxon>
        <taxon>Craniata</taxon>
        <taxon>Vertebrata</taxon>
        <taxon>Euteleostomi</taxon>
        <taxon>Lepidosauria</taxon>
        <taxon>Squamata</taxon>
        <taxon>Bifurcata</taxon>
        <taxon>Unidentata</taxon>
        <taxon>Episquamata</taxon>
        <taxon>Laterata</taxon>
        <taxon>Lacertibaenia</taxon>
        <taxon>Lacertidae</taxon>
        <taxon>Podarcis</taxon>
    </lineage>
</organism>
<feature type="region of interest" description="Disordered" evidence="1">
    <location>
        <begin position="1"/>
        <end position="42"/>
    </location>
</feature>
<reference evidence="2" key="1">
    <citation type="submission" date="2022-12" db="EMBL/GenBank/DDBJ databases">
        <authorList>
            <person name="Alioto T."/>
            <person name="Alioto T."/>
            <person name="Gomez Garrido J."/>
        </authorList>
    </citation>
    <scope>NUCLEOTIDE SEQUENCE</scope>
</reference>
<name>A0AA35K9N8_9SAUR</name>
<evidence type="ECO:0000313" key="2">
    <source>
        <dbReference type="EMBL" id="CAI5773412.1"/>
    </source>
</evidence>